<evidence type="ECO:0000256" key="11">
    <source>
        <dbReference type="ARBA" id="ARBA00023180"/>
    </source>
</evidence>
<evidence type="ECO:0000313" key="18">
    <source>
        <dbReference type="EMBL" id="CAH1175718.1"/>
    </source>
</evidence>
<dbReference type="GO" id="GO:0005783">
    <property type="term" value="C:endoplasmic reticulum"/>
    <property type="evidence" value="ECO:0007669"/>
    <property type="project" value="UniProtKB-SubCell"/>
</dbReference>
<feature type="signal peptide" evidence="17">
    <location>
        <begin position="1"/>
        <end position="21"/>
    </location>
</feature>
<proteinExistence type="inferred from homology"/>
<feature type="chain" id="PRO_5040235772" description="GDP-fucose protein O-fucosyltransferase 1" evidence="17">
    <location>
        <begin position="22"/>
        <end position="394"/>
    </location>
</feature>
<comment type="catalytic activity">
    <reaction evidence="15">
        <text>L-threonyl-[protein] + GDP-beta-L-fucose = 3-O-(alpha-L-fucosyl)-L-threonyl-[protein] + GDP + H(+)</text>
        <dbReference type="Rhea" id="RHEA:70491"/>
        <dbReference type="Rhea" id="RHEA-COMP:11060"/>
        <dbReference type="Rhea" id="RHEA-COMP:17915"/>
        <dbReference type="ChEBI" id="CHEBI:15378"/>
        <dbReference type="ChEBI" id="CHEBI:30013"/>
        <dbReference type="ChEBI" id="CHEBI:57273"/>
        <dbReference type="ChEBI" id="CHEBI:58189"/>
        <dbReference type="ChEBI" id="CHEBI:189631"/>
        <dbReference type="EC" id="2.4.1.221"/>
    </reaction>
    <physiologicalReaction direction="left-to-right" evidence="15">
        <dbReference type="Rhea" id="RHEA:70492"/>
    </physiologicalReaction>
</comment>
<dbReference type="GO" id="GO:0006004">
    <property type="term" value="P:fucose metabolic process"/>
    <property type="evidence" value="ECO:0007669"/>
    <property type="project" value="UniProtKB-KW"/>
</dbReference>
<evidence type="ECO:0000256" key="5">
    <source>
        <dbReference type="ARBA" id="ARBA00021745"/>
    </source>
</evidence>
<keyword evidence="9" id="KW-0914">Notch signaling pathway</keyword>
<name>A0A9P0GUK4_PHACE</name>
<dbReference type="Gene3D" id="3.40.50.11350">
    <property type="match status" value="1"/>
</dbReference>
<gene>
    <name evidence="18" type="ORF">PHAECO_LOCUS10828</name>
</gene>
<dbReference type="CDD" id="cd11302">
    <property type="entry name" value="O-FucT-1"/>
    <property type="match status" value="1"/>
</dbReference>
<evidence type="ECO:0000256" key="9">
    <source>
        <dbReference type="ARBA" id="ARBA00022976"/>
    </source>
</evidence>
<sequence>MHFFNLIVLIIIMKFFQLTNTIDLDPLGYILYCPCMGRFGNQADHFLGALGFAHGLNRTLALPAWVEYRYGEPKSIQVPFDLYFKVEPLQKYLKVITMEKFMKDIAPVEWPVEQRTAFCYMTRGTGGSCNAKEGNPFGSFWDTYGVDFTGSEFYGPLHYDVYHQDMAKQWKEKFPPTKWPVLAFTGAPASFPVQQENCHLQKYLHWSDAIDSEANNFILNVLPKGAFIGIHLRNGIDWVKACQHIPESPSLFSAAQCVGYRNEKGKATNDMCLPSQETIIRQLKRVIKNINNAPNNNNDRTIKSVFVASDNNHMVEELRSALKRMRVLVYKYPKSNPHVDLAILGKSNHFIGNCISSFSAFVKRERDVKGFTSSFWAFPPQRSSKNNNTSHDEL</sequence>
<dbReference type="InterPro" id="IPR019378">
    <property type="entry name" value="GDP-Fuc_O-FucTrfase"/>
</dbReference>
<accession>A0A9P0GUK4</accession>
<comment type="catalytic activity">
    <reaction evidence="16">
        <text>L-seryl-[protein] + GDP-beta-L-fucose = 3-O-(alpha-L-fucosyl)-L-seryl-[protein] + GDP + H(+)</text>
        <dbReference type="Rhea" id="RHEA:63644"/>
        <dbReference type="Rhea" id="RHEA-COMP:9863"/>
        <dbReference type="Rhea" id="RHEA-COMP:17914"/>
        <dbReference type="ChEBI" id="CHEBI:15378"/>
        <dbReference type="ChEBI" id="CHEBI:29999"/>
        <dbReference type="ChEBI" id="CHEBI:57273"/>
        <dbReference type="ChEBI" id="CHEBI:58189"/>
        <dbReference type="ChEBI" id="CHEBI:189632"/>
        <dbReference type="EC" id="2.4.1.221"/>
    </reaction>
    <physiologicalReaction direction="left-to-right" evidence="16">
        <dbReference type="Rhea" id="RHEA:63645"/>
    </physiologicalReaction>
</comment>
<dbReference type="PANTHER" id="PTHR21420">
    <property type="entry name" value="GDP-FUCOSE PROTEIN O-FUCOSYLTRANSFERASE 1"/>
    <property type="match status" value="1"/>
</dbReference>
<evidence type="ECO:0000256" key="17">
    <source>
        <dbReference type="SAM" id="SignalP"/>
    </source>
</evidence>
<dbReference type="Proteomes" id="UP001153737">
    <property type="component" value="Chromosome 7"/>
</dbReference>
<evidence type="ECO:0000256" key="8">
    <source>
        <dbReference type="ARBA" id="ARBA00022824"/>
    </source>
</evidence>
<keyword evidence="7" id="KW-0808">Transferase</keyword>
<evidence type="ECO:0000256" key="16">
    <source>
        <dbReference type="ARBA" id="ARBA00048647"/>
    </source>
</evidence>
<evidence type="ECO:0000256" key="13">
    <source>
        <dbReference type="ARBA" id="ARBA00023277"/>
    </source>
</evidence>
<reference evidence="18" key="2">
    <citation type="submission" date="2022-10" db="EMBL/GenBank/DDBJ databases">
        <authorList>
            <consortium name="ENA_rothamsted_submissions"/>
            <consortium name="culmorum"/>
            <person name="King R."/>
        </authorList>
    </citation>
    <scope>NUCLEOTIDE SEQUENCE</scope>
</reference>
<evidence type="ECO:0000256" key="12">
    <source>
        <dbReference type="ARBA" id="ARBA00023253"/>
    </source>
</evidence>
<evidence type="ECO:0000256" key="6">
    <source>
        <dbReference type="ARBA" id="ARBA00022676"/>
    </source>
</evidence>
<organism evidence="18 19">
    <name type="scientific">Phaedon cochleariae</name>
    <name type="common">Mustard beetle</name>
    <dbReference type="NCBI Taxonomy" id="80249"/>
    <lineage>
        <taxon>Eukaryota</taxon>
        <taxon>Metazoa</taxon>
        <taxon>Ecdysozoa</taxon>
        <taxon>Arthropoda</taxon>
        <taxon>Hexapoda</taxon>
        <taxon>Insecta</taxon>
        <taxon>Pterygota</taxon>
        <taxon>Neoptera</taxon>
        <taxon>Endopterygota</taxon>
        <taxon>Coleoptera</taxon>
        <taxon>Polyphaga</taxon>
        <taxon>Cucujiformia</taxon>
        <taxon>Chrysomeloidea</taxon>
        <taxon>Chrysomelidae</taxon>
        <taxon>Chrysomelinae</taxon>
        <taxon>Chrysomelini</taxon>
        <taxon>Phaedon</taxon>
    </lineage>
</organism>
<evidence type="ECO:0000256" key="14">
    <source>
        <dbReference type="ARBA" id="ARBA00033080"/>
    </source>
</evidence>
<protein>
    <recommendedName>
        <fullName evidence="5">GDP-fucose protein O-fucosyltransferase 1</fullName>
        <ecNumber evidence="4">2.4.1.221</ecNumber>
    </recommendedName>
    <alternativeName>
        <fullName evidence="14">Peptide-O-fucosyltransferase 1</fullName>
    </alternativeName>
</protein>
<keyword evidence="6" id="KW-0328">Glycosyltransferase</keyword>
<evidence type="ECO:0000256" key="4">
    <source>
        <dbReference type="ARBA" id="ARBA00012196"/>
    </source>
</evidence>
<evidence type="ECO:0000313" key="19">
    <source>
        <dbReference type="Proteomes" id="UP001153737"/>
    </source>
</evidence>
<dbReference type="Gene3D" id="3.40.50.11340">
    <property type="match status" value="1"/>
</dbReference>
<evidence type="ECO:0000256" key="10">
    <source>
        <dbReference type="ARBA" id="ARBA00023157"/>
    </source>
</evidence>
<dbReference type="EMBL" id="OU896713">
    <property type="protein sequence ID" value="CAH1175718.1"/>
    <property type="molecule type" value="Genomic_DNA"/>
</dbReference>
<dbReference type="EC" id="2.4.1.221" evidence="4"/>
<dbReference type="OrthoDB" id="10050276at2759"/>
<dbReference type="GO" id="GO:0007219">
    <property type="term" value="P:Notch signaling pathway"/>
    <property type="evidence" value="ECO:0007669"/>
    <property type="project" value="UniProtKB-KW"/>
</dbReference>
<dbReference type="GO" id="GO:0046922">
    <property type="term" value="F:peptide-O-fucosyltransferase activity"/>
    <property type="evidence" value="ECO:0007669"/>
    <property type="project" value="UniProtKB-EC"/>
</dbReference>
<keyword evidence="10" id="KW-1015">Disulfide bond</keyword>
<keyword evidence="11" id="KW-0325">Glycoprotein</keyword>
<comment type="similarity">
    <text evidence="3">Belongs to the glycosyltransferase 65 family.</text>
</comment>
<evidence type="ECO:0000256" key="15">
    <source>
        <dbReference type="ARBA" id="ARBA00047273"/>
    </source>
</evidence>
<dbReference type="Pfam" id="PF10250">
    <property type="entry name" value="O-FucT"/>
    <property type="match status" value="1"/>
</dbReference>
<evidence type="ECO:0000256" key="3">
    <source>
        <dbReference type="ARBA" id="ARBA00010626"/>
    </source>
</evidence>
<dbReference type="PANTHER" id="PTHR21420:SF10">
    <property type="entry name" value="GDP-FUCOSE PROTEIN O-FUCOSYLTRANSFERASE 1"/>
    <property type="match status" value="1"/>
</dbReference>
<keyword evidence="13" id="KW-0119">Carbohydrate metabolism</keyword>
<dbReference type="AlphaFoldDB" id="A0A9P0GUK4"/>
<evidence type="ECO:0000256" key="2">
    <source>
        <dbReference type="ARBA" id="ARBA00004922"/>
    </source>
</evidence>
<dbReference type="InterPro" id="IPR039922">
    <property type="entry name" value="POFUT1"/>
</dbReference>
<keyword evidence="8" id="KW-0256">Endoplasmic reticulum</keyword>
<keyword evidence="12" id="KW-0294">Fucose metabolism</keyword>
<reference evidence="18" key="1">
    <citation type="submission" date="2022-01" db="EMBL/GenBank/DDBJ databases">
        <authorList>
            <person name="King R."/>
        </authorList>
    </citation>
    <scope>NUCLEOTIDE SEQUENCE</scope>
</reference>
<evidence type="ECO:0000256" key="1">
    <source>
        <dbReference type="ARBA" id="ARBA00004240"/>
    </source>
</evidence>
<keyword evidence="19" id="KW-1185">Reference proteome</keyword>
<comment type="subcellular location">
    <subcellularLocation>
        <location evidence="1">Endoplasmic reticulum</location>
    </subcellularLocation>
</comment>
<keyword evidence="17" id="KW-0732">Signal</keyword>
<comment type="pathway">
    <text evidence="2">Protein modification; protein glycosylation.</text>
</comment>
<evidence type="ECO:0000256" key="7">
    <source>
        <dbReference type="ARBA" id="ARBA00022679"/>
    </source>
</evidence>